<protein>
    <recommendedName>
        <fullName evidence="8">Major facilitator superfamily (MFS) profile domain-containing protein</fullName>
    </recommendedName>
</protein>
<feature type="transmembrane region" description="Helical" evidence="5">
    <location>
        <begin position="513"/>
        <end position="539"/>
    </location>
</feature>
<organism evidence="6 7">
    <name type="scientific">Apiotrichum porosum</name>
    <dbReference type="NCBI Taxonomy" id="105984"/>
    <lineage>
        <taxon>Eukaryota</taxon>
        <taxon>Fungi</taxon>
        <taxon>Dikarya</taxon>
        <taxon>Basidiomycota</taxon>
        <taxon>Agaricomycotina</taxon>
        <taxon>Tremellomycetes</taxon>
        <taxon>Trichosporonales</taxon>
        <taxon>Trichosporonaceae</taxon>
        <taxon>Apiotrichum</taxon>
    </lineage>
</organism>
<dbReference type="GO" id="GO:0005886">
    <property type="term" value="C:plasma membrane"/>
    <property type="evidence" value="ECO:0007669"/>
    <property type="project" value="TreeGrafter"/>
</dbReference>
<keyword evidence="4 5" id="KW-0472">Membrane</keyword>
<dbReference type="SUPFAM" id="SSF103473">
    <property type="entry name" value="MFS general substrate transporter"/>
    <property type="match status" value="1"/>
</dbReference>
<evidence type="ECO:0000256" key="2">
    <source>
        <dbReference type="ARBA" id="ARBA00022692"/>
    </source>
</evidence>
<dbReference type="OrthoDB" id="5215911at2759"/>
<name>A0A427Y1L4_9TREE</name>
<proteinExistence type="predicted"/>
<feature type="transmembrane region" description="Helical" evidence="5">
    <location>
        <begin position="560"/>
        <end position="582"/>
    </location>
</feature>
<evidence type="ECO:0000313" key="6">
    <source>
        <dbReference type="EMBL" id="RSH85046.1"/>
    </source>
</evidence>
<evidence type="ECO:0000313" key="7">
    <source>
        <dbReference type="Proteomes" id="UP000279236"/>
    </source>
</evidence>
<feature type="transmembrane region" description="Helical" evidence="5">
    <location>
        <begin position="179"/>
        <end position="196"/>
    </location>
</feature>
<evidence type="ECO:0008006" key="8">
    <source>
        <dbReference type="Google" id="ProtNLM"/>
    </source>
</evidence>
<dbReference type="STRING" id="105984.A0A427Y1L4"/>
<dbReference type="Proteomes" id="UP000279236">
    <property type="component" value="Unassembled WGS sequence"/>
</dbReference>
<feature type="transmembrane region" description="Helical" evidence="5">
    <location>
        <begin position="394"/>
        <end position="419"/>
    </location>
</feature>
<dbReference type="GeneID" id="39591178"/>
<dbReference type="PANTHER" id="PTHR23502">
    <property type="entry name" value="MAJOR FACILITATOR SUPERFAMILY"/>
    <property type="match status" value="1"/>
</dbReference>
<feature type="transmembrane region" description="Helical" evidence="5">
    <location>
        <begin position="439"/>
        <end position="465"/>
    </location>
</feature>
<dbReference type="AlphaFoldDB" id="A0A427Y1L4"/>
<feature type="transmembrane region" description="Helical" evidence="5">
    <location>
        <begin position="259"/>
        <end position="282"/>
    </location>
</feature>
<dbReference type="InterPro" id="IPR036259">
    <property type="entry name" value="MFS_trans_sf"/>
</dbReference>
<evidence type="ECO:0000256" key="1">
    <source>
        <dbReference type="ARBA" id="ARBA00004141"/>
    </source>
</evidence>
<keyword evidence="3 5" id="KW-1133">Transmembrane helix</keyword>
<feature type="transmembrane region" description="Helical" evidence="5">
    <location>
        <begin position="135"/>
        <end position="159"/>
    </location>
</feature>
<evidence type="ECO:0000256" key="4">
    <source>
        <dbReference type="ARBA" id="ARBA00023136"/>
    </source>
</evidence>
<evidence type="ECO:0000256" key="3">
    <source>
        <dbReference type="ARBA" id="ARBA00022989"/>
    </source>
</evidence>
<comment type="caution">
    <text evidence="6">The sequence shown here is derived from an EMBL/GenBank/DDBJ whole genome shotgun (WGS) entry which is preliminary data.</text>
</comment>
<feature type="transmembrane region" description="Helical" evidence="5">
    <location>
        <begin position="294"/>
        <end position="311"/>
    </location>
</feature>
<feature type="transmembrane region" description="Helical" evidence="5">
    <location>
        <begin position="486"/>
        <end position="507"/>
    </location>
</feature>
<dbReference type="Pfam" id="PF07690">
    <property type="entry name" value="MFS_1"/>
    <property type="match status" value="1"/>
</dbReference>
<feature type="transmembrane region" description="Helical" evidence="5">
    <location>
        <begin position="227"/>
        <end position="247"/>
    </location>
</feature>
<dbReference type="PANTHER" id="PTHR23502:SF30">
    <property type="entry name" value="TRANSPORTER, PUTATIVE (AFU_ORTHOLOGUE AFUA_8G04702)-RELATED"/>
    <property type="match status" value="1"/>
</dbReference>
<keyword evidence="2 5" id="KW-0812">Transmembrane</keyword>
<keyword evidence="7" id="KW-1185">Reference proteome</keyword>
<accession>A0A427Y1L4</accession>
<sequence>MRGVAGHAIVFERSSAGVCAADNNGSSNKQPGNWMIVQLSASWRSAVENEKNTARTVASALPHQRFLNLYTTTPSSLDCRVMAKHDDLRDALDVPGTTVILDDAAEASGNDNFTLVPAPSSDPRDPLNWSQKRKWLQLGCMVAYVLAACLVAGCLYAIYEPVSEATGLSLDNINTGVGFAYLGQGLGACFTLPLMIAIGKRPVYIVSCCCLVIFPFSLPHIPTNGAWIGLCLVNGFVASPLFVGPEASLSDVFFYHERALPFGIYVATTYGGAVLAPVFSGYIYNSLGWHGPPYMAGGFAGIVAIFLFVFLEETNFKRDTDPVKPEETATHITSTSAYDKEGDKSSAIVKVADTHDIRVGVHAYDRIVSPYPGPRPWNMFTVSKYAGGILLRGIVYPFLMLPLPITLFTGLIFGIYQIFFNCMAALSSGVLSAEPYNMAPTSVGLTFLSPFLAIVPGAILGGWVCDRWTVRCARRNGGVSEPEHKLWLMIVPTILSPLGLIMMSLGVAYNAHWMVFVAGEFVLTVAGPLATLLCLTYAFDSFHSMHPREKEGPRADVQQAAPYLLSLIVFGMCMTFGFNYAITAWAFTWGFKNFAWSSVLVATLINVSSFGMIKFGKRLRRSGARYYNWVINL</sequence>
<dbReference type="GO" id="GO:0022857">
    <property type="term" value="F:transmembrane transporter activity"/>
    <property type="evidence" value="ECO:0007669"/>
    <property type="project" value="InterPro"/>
</dbReference>
<dbReference type="InterPro" id="IPR011701">
    <property type="entry name" value="MFS"/>
</dbReference>
<comment type="subcellular location">
    <subcellularLocation>
        <location evidence="1">Membrane</location>
        <topology evidence="1">Multi-pass membrane protein</topology>
    </subcellularLocation>
</comment>
<evidence type="ECO:0000256" key="5">
    <source>
        <dbReference type="SAM" id="Phobius"/>
    </source>
</evidence>
<feature type="transmembrane region" description="Helical" evidence="5">
    <location>
        <begin position="594"/>
        <end position="613"/>
    </location>
</feature>
<dbReference type="RefSeq" id="XP_028478494.1">
    <property type="nucleotide sequence ID" value="XM_028622042.1"/>
</dbReference>
<dbReference type="Gene3D" id="1.20.1250.20">
    <property type="entry name" value="MFS general substrate transporter like domains"/>
    <property type="match status" value="1"/>
</dbReference>
<dbReference type="EMBL" id="RSCE01000003">
    <property type="protein sequence ID" value="RSH85046.1"/>
    <property type="molecule type" value="Genomic_DNA"/>
</dbReference>
<feature type="transmembrane region" description="Helical" evidence="5">
    <location>
        <begin position="203"/>
        <end position="221"/>
    </location>
</feature>
<reference evidence="6 7" key="1">
    <citation type="submission" date="2018-11" db="EMBL/GenBank/DDBJ databases">
        <title>Genome sequence of Apiotrichum porosum DSM 27194.</title>
        <authorList>
            <person name="Aliyu H."/>
            <person name="Gorte O."/>
            <person name="Ochsenreither K."/>
        </authorList>
    </citation>
    <scope>NUCLEOTIDE SEQUENCE [LARGE SCALE GENOMIC DNA]</scope>
    <source>
        <strain evidence="6 7">DSM 27194</strain>
    </source>
</reference>
<gene>
    <name evidence="6" type="ORF">EHS24_006635</name>
</gene>